<comment type="caution">
    <text evidence="4">The sequence shown here is derived from an EMBL/GenBank/DDBJ whole genome shotgun (WGS) entry which is preliminary data.</text>
</comment>
<evidence type="ECO:0000256" key="1">
    <source>
        <dbReference type="ARBA" id="ARBA00001933"/>
    </source>
</evidence>
<dbReference type="Proteomes" id="UP001314903">
    <property type="component" value="Unassembled WGS sequence"/>
</dbReference>
<dbReference type="RefSeq" id="WP_209660747.1">
    <property type="nucleotide sequence ID" value="NZ_JAGGLI010000014.1"/>
</dbReference>
<proteinExistence type="predicted"/>
<dbReference type="Gene3D" id="3.40.640.10">
    <property type="entry name" value="Type I PLP-dependent aspartate aminotransferase-like (Major domain)"/>
    <property type="match status" value="1"/>
</dbReference>
<dbReference type="CDD" id="cd00609">
    <property type="entry name" value="AAT_like"/>
    <property type="match status" value="1"/>
</dbReference>
<dbReference type="InterPro" id="IPR015424">
    <property type="entry name" value="PyrdxlP-dep_Trfase"/>
</dbReference>
<reference evidence="4 5" key="1">
    <citation type="submission" date="2021-03" db="EMBL/GenBank/DDBJ databases">
        <title>Genomic Encyclopedia of Type Strains, Phase IV (KMG-IV): sequencing the most valuable type-strain genomes for metagenomic binning, comparative biology and taxonomic classification.</title>
        <authorList>
            <person name="Goeker M."/>
        </authorList>
    </citation>
    <scope>NUCLEOTIDE SEQUENCE [LARGE SCALE GENOMIC DNA]</scope>
    <source>
        <strain evidence="4 5">DSM 27512</strain>
    </source>
</reference>
<keyword evidence="5" id="KW-1185">Reference proteome</keyword>
<keyword evidence="2" id="KW-0663">Pyridoxal phosphate</keyword>
<dbReference type="InterPro" id="IPR015422">
    <property type="entry name" value="PyrdxlP-dep_Trfase_small"/>
</dbReference>
<accession>A0ABS4KIV3</accession>
<dbReference type="EMBL" id="JAGGLI010000014">
    <property type="protein sequence ID" value="MBP2027683.1"/>
    <property type="molecule type" value="Genomic_DNA"/>
</dbReference>
<dbReference type="InterPro" id="IPR004839">
    <property type="entry name" value="Aminotransferase_I/II_large"/>
</dbReference>
<dbReference type="PANTHER" id="PTHR42885">
    <property type="entry name" value="HISTIDINOL-PHOSPHATE AMINOTRANSFERASE-RELATED"/>
    <property type="match status" value="1"/>
</dbReference>
<dbReference type="InterPro" id="IPR015421">
    <property type="entry name" value="PyrdxlP-dep_Trfase_major"/>
</dbReference>
<evidence type="ECO:0000259" key="3">
    <source>
        <dbReference type="Pfam" id="PF00155"/>
    </source>
</evidence>
<dbReference type="Pfam" id="PF00155">
    <property type="entry name" value="Aminotran_1_2"/>
    <property type="match status" value="1"/>
</dbReference>
<comment type="cofactor">
    <cofactor evidence="1">
        <name>pyridoxal 5'-phosphate</name>
        <dbReference type="ChEBI" id="CHEBI:597326"/>
    </cofactor>
</comment>
<organism evidence="4 5">
    <name type="scientific">Acetoanaerobium pronyense</name>
    <dbReference type="NCBI Taxonomy" id="1482736"/>
    <lineage>
        <taxon>Bacteria</taxon>
        <taxon>Bacillati</taxon>
        <taxon>Bacillota</taxon>
        <taxon>Clostridia</taxon>
        <taxon>Peptostreptococcales</taxon>
        <taxon>Filifactoraceae</taxon>
        <taxon>Acetoanaerobium</taxon>
    </lineage>
</organism>
<dbReference type="PANTHER" id="PTHR42885:SF1">
    <property type="entry name" value="THREONINE-PHOSPHATE DECARBOXYLASE"/>
    <property type="match status" value="1"/>
</dbReference>
<dbReference type="Gene3D" id="3.90.1150.10">
    <property type="entry name" value="Aspartate Aminotransferase, domain 1"/>
    <property type="match status" value="1"/>
</dbReference>
<dbReference type="SUPFAM" id="SSF53383">
    <property type="entry name" value="PLP-dependent transferases"/>
    <property type="match status" value="1"/>
</dbReference>
<evidence type="ECO:0000256" key="2">
    <source>
        <dbReference type="ARBA" id="ARBA00022898"/>
    </source>
</evidence>
<protein>
    <submittedName>
        <fullName evidence="4">Threonine-phosphate decarboxylase</fullName>
        <ecNumber evidence="4">4.1.1.81</ecNumber>
    </submittedName>
</protein>
<evidence type="ECO:0000313" key="5">
    <source>
        <dbReference type="Proteomes" id="UP001314903"/>
    </source>
</evidence>
<sequence length="364" mass="41626">MAKQQEIESGSHGADVKLSAIKYNIDENNIIDFSSNVNVIKNNINFSEVATKISEKIDIYPDIRYKDLRENLGKILEVQSEAIIPGNGATELIYLITKIPRFKKIGIFNPTFCEYERGAKIGGKSIKELDFKLLKASEDEIDKEIENLDLLILCNPNNPTGEIADISGLLKIATKRNIYIFVDETFMDFSEKENISLIEKSKTLDNIIVLKAITKFHGMPGARLGYIVCYDKELIKELWLFKEPWTVNVLAEELVGHIFNKDFKIESKKYYKIERQRLKELYKSIGLTVSESQTNYLLLKLNDGFKGTDLKERLLLEKGLLIRTCNDFKGLDDSYIRIAIKKEYENNNLFESIKKICGGINAVL</sequence>
<keyword evidence="4" id="KW-0456">Lyase</keyword>
<evidence type="ECO:0000313" key="4">
    <source>
        <dbReference type="EMBL" id="MBP2027683.1"/>
    </source>
</evidence>
<dbReference type="GO" id="GO:0048472">
    <property type="term" value="F:threonine-phosphate decarboxylase activity"/>
    <property type="evidence" value="ECO:0007669"/>
    <property type="project" value="UniProtKB-EC"/>
</dbReference>
<name>A0ABS4KIV3_9FIRM</name>
<dbReference type="EC" id="4.1.1.81" evidence="4"/>
<feature type="domain" description="Aminotransferase class I/classII large" evidence="3">
    <location>
        <begin position="29"/>
        <end position="353"/>
    </location>
</feature>
<gene>
    <name evidence="4" type="ORF">J2Z35_001480</name>
</gene>